<evidence type="ECO:0000256" key="2">
    <source>
        <dbReference type="ARBA" id="ARBA00022801"/>
    </source>
</evidence>
<dbReference type="GO" id="GO:0005737">
    <property type="term" value="C:cytoplasm"/>
    <property type="evidence" value="ECO:0007669"/>
    <property type="project" value="TreeGrafter"/>
</dbReference>
<dbReference type="GO" id="GO:0046872">
    <property type="term" value="F:metal ion binding"/>
    <property type="evidence" value="ECO:0007669"/>
    <property type="project" value="UniProtKB-KW"/>
</dbReference>
<keyword evidence="2" id="KW-0378">Hydrolase</keyword>
<dbReference type="GO" id="GO:0008484">
    <property type="term" value="F:sulfuric ester hydrolase activity"/>
    <property type="evidence" value="ECO:0007669"/>
    <property type="project" value="TreeGrafter"/>
</dbReference>
<evidence type="ECO:0000256" key="1">
    <source>
        <dbReference type="ARBA" id="ARBA00022723"/>
    </source>
</evidence>
<dbReference type="SUPFAM" id="SSF53649">
    <property type="entry name" value="Alkaline phosphatase-like"/>
    <property type="match status" value="1"/>
</dbReference>
<dbReference type="KEGG" id="ppso:QPJ95_04295"/>
<dbReference type="EMBL" id="CP127247">
    <property type="protein sequence ID" value="WIY26151.1"/>
    <property type="molecule type" value="Genomic_DNA"/>
</dbReference>
<gene>
    <name evidence="4" type="ORF">QPJ95_04295</name>
</gene>
<dbReference type="PANTHER" id="PTHR45953:SF1">
    <property type="entry name" value="IDURONATE 2-SULFATASE"/>
    <property type="match status" value="1"/>
</dbReference>
<protein>
    <submittedName>
        <fullName evidence="4">Sulfatase-like hydrolase/transferase</fullName>
    </submittedName>
</protein>
<dbReference type="InterPro" id="IPR000917">
    <property type="entry name" value="Sulfatase_N"/>
</dbReference>
<name>A0A9Y2L1W9_9RHOB</name>
<dbReference type="Pfam" id="PF00884">
    <property type="entry name" value="Sulfatase"/>
    <property type="match status" value="1"/>
</dbReference>
<keyword evidence="5" id="KW-1185">Reference proteome</keyword>
<dbReference type="AlphaFoldDB" id="A0A9Y2L1W9"/>
<dbReference type="Proteomes" id="UP001238334">
    <property type="component" value="Chromosome"/>
</dbReference>
<dbReference type="InterPro" id="IPR017850">
    <property type="entry name" value="Alkaline_phosphatase_core_sf"/>
</dbReference>
<dbReference type="RefSeq" id="WP_270918413.1">
    <property type="nucleotide sequence ID" value="NZ_CP127247.1"/>
</dbReference>
<evidence type="ECO:0000259" key="3">
    <source>
        <dbReference type="Pfam" id="PF00884"/>
    </source>
</evidence>
<evidence type="ECO:0000313" key="4">
    <source>
        <dbReference type="EMBL" id="WIY26151.1"/>
    </source>
</evidence>
<proteinExistence type="predicted"/>
<reference evidence="4 5" key="1">
    <citation type="submission" date="2023-06" db="EMBL/GenBank/DDBJ databases">
        <title>Parasedimentitalea psychrophila sp. nov., a psychrophilic bacterium isolated from deep-sea sediment.</title>
        <authorList>
            <person name="Li A."/>
        </authorList>
    </citation>
    <scope>NUCLEOTIDE SEQUENCE [LARGE SCALE GENOMIC DNA]</scope>
    <source>
        <strain evidence="4 5">QS115</strain>
    </source>
</reference>
<sequence>MNTGRKNIIVFSFDDSVPFYKYKDVFNEPLVLPNLEKFCQESTIFQSAYCQSPICGPSRASFMSGRTPHQLGVFENKDDVFESISAADMWSCQLKQNGYFCSSGGKVHHYYRPLRRRYHRVIYSDEQKRFRSDMNLPDDVEKDKFGGHRRGFGTPDEKDDAMYYDHQSADSAIKFIEDYDRSEPFYREIGFYSPHGPHYTPARFKEMYNVRNFKKPEEWENGFDETPYSKLNYPPNIADKPEKWWKMSVRNYFSALSHGDYHFGRIMEALKASKHAENTIVILLSDHGFHLGNRDNFKKTTLWEQVAGVPFIIYDPAQTSPREVQDPVALIDVGPTVLDYADLPPLDNCLGRSLRPQVQGQTNPDRVVPTFHHNDVSVRKGDFRLVRYEDGTTEFYDLKDDYWQLRNLGSEHPAYADVYSALVACSKSYGLDIQEPQ</sequence>
<accession>A0A9Y2L1W9</accession>
<keyword evidence="1" id="KW-0479">Metal-binding</keyword>
<organism evidence="4 5">
    <name type="scientific">Parasedimentitalea psychrophila</name>
    <dbReference type="NCBI Taxonomy" id="2997337"/>
    <lineage>
        <taxon>Bacteria</taxon>
        <taxon>Pseudomonadati</taxon>
        <taxon>Pseudomonadota</taxon>
        <taxon>Alphaproteobacteria</taxon>
        <taxon>Rhodobacterales</taxon>
        <taxon>Paracoccaceae</taxon>
        <taxon>Parasedimentitalea</taxon>
    </lineage>
</organism>
<evidence type="ECO:0000313" key="5">
    <source>
        <dbReference type="Proteomes" id="UP001238334"/>
    </source>
</evidence>
<dbReference type="Gene3D" id="3.40.720.10">
    <property type="entry name" value="Alkaline Phosphatase, subunit A"/>
    <property type="match status" value="1"/>
</dbReference>
<feature type="domain" description="Sulfatase N-terminal" evidence="3">
    <location>
        <begin position="22"/>
        <end position="342"/>
    </location>
</feature>
<dbReference type="PANTHER" id="PTHR45953">
    <property type="entry name" value="IDURONATE 2-SULFATASE"/>
    <property type="match status" value="1"/>
</dbReference>